<sequence>MSAGKATSGGRKAAGGARLPDAFLRTDALMREMTVGALPGDAHLTAHPSTEEES</sequence>
<gene>
    <name evidence="1" type="ORF">GCM10008937_23890</name>
</gene>
<dbReference type="EMBL" id="BAAADB010000022">
    <property type="protein sequence ID" value="GAA0515355.1"/>
    <property type="molecule type" value="Genomic_DNA"/>
</dbReference>
<reference evidence="2" key="1">
    <citation type="journal article" date="2019" name="Int. J. Syst. Evol. Microbiol.">
        <title>The Global Catalogue of Microorganisms (GCM) 10K type strain sequencing project: providing services to taxonomists for standard genome sequencing and annotation.</title>
        <authorList>
            <consortium name="The Broad Institute Genomics Platform"/>
            <consortium name="The Broad Institute Genome Sequencing Center for Infectious Disease"/>
            <person name="Wu L."/>
            <person name="Ma J."/>
        </authorList>
    </citation>
    <scope>NUCLEOTIDE SEQUENCE [LARGE SCALE GENOMIC DNA]</scope>
    <source>
        <strain evidence="2">JCM 14368</strain>
    </source>
</reference>
<protein>
    <submittedName>
        <fullName evidence="1">Uncharacterized protein</fullName>
    </submittedName>
</protein>
<proteinExistence type="predicted"/>
<comment type="caution">
    <text evidence="1">The sequence shown here is derived from an EMBL/GenBank/DDBJ whole genome shotgun (WGS) entry which is preliminary data.</text>
</comment>
<keyword evidence="2" id="KW-1185">Reference proteome</keyword>
<organism evidence="1 2">
    <name type="scientific">Deinococcus depolymerans</name>
    <dbReference type="NCBI Taxonomy" id="392408"/>
    <lineage>
        <taxon>Bacteria</taxon>
        <taxon>Thermotogati</taxon>
        <taxon>Deinococcota</taxon>
        <taxon>Deinococci</taxon>
        <taxon>Deinococcales</taxon>
        <taxon>Deinococcaceae</taxon>
        <taxon>Deinococcus</taxon>
    </lineage>
</organism>
<evidence type="ECO:0000313" key="1">
    <source>
        <dbReference type="EMBL" id="GAA0515355.1"/>
    </source>
</evidence>
<dbReference type="Proteomes" id="UP001500191">
    <property type="component" value="Unassembled WGS sequence"/>
</dbReference>
<evidence type="ECO:0000313" key="2">
    <source>
        <dbReference type="Proteomes" id="UP001500191"/>
    </source>
</evidence>
<accession>A0ABP3M8L6</accession>
<name>A0ABP3M8L6_9DEIO</name>